<evidence type="ECO:0000313" key="9">
    <source>
        <dbReference type="EMBL" id="KAJ3649452.1"/>
    </source>
</evidence>
<keyword evidence="3 6" id="KW-0378">Hydrolase</keyword>
<evidence type="ECO:0000256" key="6">
    <source>
        <dbReference type="RuleBase" id="RU363034"/>
    </source>
</evidence>
<evidence type="ECO:0000256" key="1">
    <source>
        <dbReference type="ARBA" id="ARBA00007664"/>
    </source>
</evidence>
<organism evidence="9 10">
    <name type="scientific">Zophobas morio</name>
    <dbReference type="NCBI Taxonomy" id="2755281"/>
    <lineage>
        <taxon>Eukaryota</taxon>
        <taxon>Metazoa</taxon>
        <taxon>Ecdysozoa</taxon>
        <taxon>Arthropoda</taxon>
        <taxon>Hexapoda</taxon>
        <taxon>Insecta</taxon>
        <taxon>Pterygota</taxon>
        <taxon>Neoptera</taxon>
        <taxon>Endopterygota</taxon>
        <taxon>Coleoptera</taxon>
        <taxon>Polyphaga</taxon>
        <taxon>Cucujiformia</taxon>
        <taxon>Tenebrionidae</taxon>
        <taxon>Zophobas</taxon>
    </lineage>
</organism>
<name>A0AA38I7S9_9CUCU</name>
<dbReference type="Proteomes" id="UP001168821">
    <property type="component" value="Unassembled WGS sequence"/>
</dbReference>
<dbReference type="PROSITE" id="PS50240">
    <property type="entry name" value="TRYPSIN_DOM"/>
    <property type="match status" value="1"/>
</dbReference>
<feature type="chain" id="PRO_5041291548" description="Peptidase S1 domain-containing protein" evidence="7">
    <location>
        <begin position="25"/>
        <end position="271"/>
    </location>
</feature>
<evidence type="ECO:0000259" key="8">
    <source>
        <dbReference type="PROSITE" id="PS50240"/>
    </source>
</evidence>
<keyword evidence="2 6" id="KW-0645">Protease</keyword>
<keyword evidence="5" id="KW-1015">Disulfide bond</keyword>
<dbReference type="InterPro" id="IPR050430">
    <property type="entry name" value="Peptidase_S1"/>
</dbReference>
<dbReference type="InterPro" id="IPR018114">
    <property type="entry name" value="TRYPSIN_HIS"/>
</dbReference>
<keyword evidence="10" id="KW-1185">Reference proteome</keyword>
<dbReference type="Gene3D" id="2.40.10.10">
    <property type="entry name" value="Trypsin-like serine proteases"/>
    <property type="match status" value="2"/>
</dbReference>
<keyword evidence="4 6" id="KW-0720">Serine protease</keyword>
<comment type="similarity">
    <text evidence="1">Belongs to the peptidase S1 family.</text>
</comment>
<dbReference type="CDD" id="cd00190">
    <property type="entry name" value="Tryp_SPc"/>
    <property type="match status" value="1"/>
</dbReference>
<dbReference type="PRINTS" id="PR00722">
    <property type="entry name" value="CHYMOTRYPSIN"/>
</dbReference>
<keyword evidence="7" id="KW-0732">Signal</keyword>
<dbReference type="PANTHER" id="PTHR24276">
    <property type="entry name" value="POLYSERASE-RELATED"/>
    <property type="match status" value="1"/>
</dbReference>
<dbReference type="InterPro" id="IPR033116">
    <property type="entry name" value="TRYPSIN_SER"/>
</dbReference>
<dbReference type="InterPro" id="IPR001254">
    <property type="entry name" value="Trypsin_dom"/>
</dbReference>
<evidence type="ECO:0000256" key="5">
    <source>
        <dbReference type="ARBA" id="ARBA00023157"/>
    </source>
</evidence>
<evidence type="ECO:0000256" key="4">
    <source>
        <dbReference type="ARBA" id="ARBA00022825"/>
    </source>
</evidence>
<gene>
    <name evidence="9" type="ORF">Zmor_021193</name>
</gene>
<dbReference type="AlphaFoldDB" id="A0AA38I7S9"/>
<dbReference type="PROSITE" id="PS00135">
    <property type="entry name" value="TRYPSIN_SER"/>
    <property type="match status" value="1"/>
</dbReference>
<evidence type="ECO:0000256" key="7">
    <source>
        <dbReference type="SAM" id="SignalP"/>
    </source>
</evidence>
<dbReference type="Pfam" id="PF00089">
    <property type="entry name" value="Trypsin"/>
    <property type="match status" value="1"/>
</dbReference>
<evidence type="ECO:0000256" key="2">
    <source>
        <dbReference type="ARBA" id="ARBA00022670"/>
    </source>
</evidence>
<protein>
    <recommendedName>
        <fullName evidence="8">Peptidase S1 domain-containing protein</fullName>
    </recommendedName>
</protein>
<dbReference type="InterPro" id="IPR009003">
    <property type="entry name" value="Peptidase_S1_PA"/>
</dbReference>
<evidence type="ECO:0000256" key="3">
    <source>
        <dbReference type="ARBA" id="ARBA00022801"/>
    </source>
</evidence>
<dbReference type="PROSITE" id="PS00134">
    <property type="entry name" value="TRYPSIN_HIS"/>
    <property type="match status" value="1"/>
</dbReference>
<dbReference type="EMBL" id="JALNTZ010000006">
    <property type="protein sequence ID" value="KAJ3649452.1"/>
    <property type="molecule type" value="Genomic_DNA"/>
</dbReference>
<dbReference type="GO" id="GO:0006508">
    <property type="term" value="P:proteolysis"/>
    <property type="evidence" value="ECO:0007669"/>
    <property type="project" value="UniProtKB-KW"/>
</dbReference>
<accession>A0AA38I7S9</accession>
<sequence>MKKQSVSKMFRFAFLCLWASSVWALPSPAGVYNVPPFKLNGPRIINGEQAAEGQFPWQVGLNVNGFWFCGGSIISEEWILTAGHCVDGAESAEVVIGSTDIDAGEIVTASQFILHEDYDGDLIANDIGLIKLDKPLTLSGNIAAVNLASEELNADVDVTVSGWGFTSDDSLFISQYLNFVELVTITNEKCGETYGQDLIRPEMVCATSPVSQVKSTCSGDSGGPVVINADSDPVHVAIASFVGDTGCEAGTPSGYTRTAYYREWIKTNTGV</sequence>
<reference evidence="9" key="1">
    <citation type="journal article" date="2023" name="G3 (Bethesda)">
        <title>Whole genome assemblies of Zophobas morio and Tenebrio molitor.</title>
        <authorList>
            <person name="Kaur S."/>
            <person name="Stinson S.A."/>
            <person name="diCenzo G.C."/>
        </authorList>
    </citation>
    <scope>NUCLEOTIDE SEQUENCE</scope>
    <source>
        <strain evidence="9">QUZm001</strain>
    </source>
</reference>
<evidence type="ECO:0000313" key="10">
    <source>
        <dbReference type="Proteomes" id="UP001168821"/>
    </source>
</evidence>
<dbReference type="SMART" id="SM00020">
    <property type="entry name" value="Tryp_SPc"/>
    <property type="match status" value="1"/>
</dbReference>
<proteinExistence type="inferred from homology"/>
<dbReference type="InterPro" id="IPR001314">
    <property type="entry name" value="Peptidase_S1A"/>
</dbReference>
<dbReference type="SUPFAM" id="SSF50494">
    <property type="entry name" value="Trypsin-like serine proteases"/>
    <property type="match status" value="1"/>
</dbReference>
<comment type="caution">
    <text evidence="9">The sequence shown here is derived from an EMBL/GenBank/DDBJ whole genome shotgun (WGS) entry which is preliminary data.</text>
</comment>
<dbReference type="InterPro" id="IPR043504">
    <property type="entry name" value="Peptidase_S1_PA_chymotrypsin"/>
</dbReference>
<dbReference type="FunFam" id="2.40.10.10:FF:000034">
    <property type="entry name" value="Eupolytin"/>
    <property type="match status" value="1"/>
</dbReference>
<feature type="domain" description="Peptidase S1" evidence="8">
    <location>
        <begin position="44"/>
        <end position="270"/>
    </location>
</feature>
<feature type="signal peptide" evidence="7">
    <location>
        <begin position="1"/>
        <end position="24"/>
    </location>
</feature>
<dbReference type="GO" id="GO:0004252">
    <property type="term" value="F:serine-type endopeptidase activity"/>
    <property type="evidence" value="ECO:0007669"/>
    <property type="project" value="InterPro"/>
</dbReference>
<dbReference type="PANTHER" id="PTHR24276:SF91">
    <property type="entry name" value="AT26814P-RELATED"/>
    <property type="match status" value="1"/>
</dbReference>